<feature type="transmembrane region" description="Helical" evidence="6">
    <location>
        <begin position="189"/>
        <end position="209"/>
    </location>
</feature>
<evidence type="ECO:0000313" key="8">
    <source>
        <dbReference type="EMBL" id="KFX50572.1"/>
    </source>
</evidence>
<dbReference type="SUPFAM" id="SSF103473">
    <property type="entry name" value="MFS general substrate transporter"/>
    <property type="match status" value="1"/>
</dbReference>
<dbReference type="Gene3D" id="1.20.1250.20">
    <property type="entry name" value="MFS general substrate transporter like domains"/>
    <property type="match status" value="1"/>
</dbReference>
<evidence type="ECO:0000256" key="5">
    <source>
        <dbReference type="ARBA" id="ARBA00023136"/>
    </source>
</evidence>
<feature type="transmembrane region" description="Helical" evidence="6">
    <location>
        <begin position="165"/>
        <end position="182"/>
    </location>
</feature>
<dbReference type="PROSITE" id="PS50850">
    <property type="entry name" value="MFS"/>
    <property type="match status" value="1"/>
</dbReference>
<dbReference type="PANTHER" id="PTHR48022:SF56">
    <property type="entry name" value="MAJOR FACILITATOR SUPERFAMILY (MFS) PROFILE DOMAIN-CONTAINING PROTEIN-RELATED"/>
    <property type="match status" value="1"/>
</dbReference>
<dbReference type="InterPro" id="IPR050360">
    <property type="entry name" value="MFS_Sugar_Transporters"/>
</dbReference>
<keyword evidence="5 6" id="KW-0472">Membrane</keyword>
<evidence type="ECO:0000256" key="4">
    <source>
        <dbReference type="ARBA" id="ARBA00022989"/>
    </source>
</evidence>
<dbReference type="PROSITE" id="PS00217">
    <property type="entry name" value="SUGAR_TRANSPORT_2"/>
    <property type="match status" value="1"/>
</dbReference>
<feature type="transmembrane region" description="Helical" evidence="6">
    <location>
        <begin position="135"/>
        <end position="153"/>
    </location>
</feature>
<dbReference type="GO" id="GO:0005351">
    <property type="term" value="F:carbohydrate:proton symporter activity"/>
    <property type="evidence" value="ECO:0007669"/>
    <property type="project" value="TreeGrafter"/>
</dbReference>
<dbReference type="InterPro" id="IPR005828">
    <property type="entry name" value="MFS_sugar_transport-like"/>
</dbReference>
<comment type="similarity">
    <text evidence="2">Belongs to the major facilitator superfamily. Sugar transporter (TC 2.A.1.1) family.</text>
</comment>
<evidence type="ECO:0000256" key="2">
    <source>
        <dbReference type="ARBA" id="ARBA00010992"/>
    </source>
</evidence>
<dbReference type="GO" id="GO:0016020">
    <property type="term" value="C:membrane"/>
    <property type="evidence" value="ECO:0007669"/>
    <property type="project" value="UniProtKB-SubCell"/>
</dbReference>
<keyword evidence="3 6" id="KW-0812">Transmembrane</keyword>
<comment type="subcellular location">
    <subcellularLocation>
        <location evidence="1">Membrane</location>
        <topology evidence="1">Multi-pass membrane protein</topology>
    </subcellularLocation>
</comment>
<sequence>MEDPDTKPIASEAIASTLAGNYDPHEGDVLVIEQTRGITIAEHETTFLEALQQWPKAVGWACLFCIAVVMAGFDAQIITTFFALPAFQKRFGYEYNGSYIIPAPWQMALNMGNPIGQVLGALACGWPLEKLGRRLTLALCCVWSIGFVFVQFFSTSIGMLCAGEILGGLAYGFYVVIAPTYASEICPLALRGVLTASVNLAFVIGQFIAQGVAAGLESRLDEWAYKAPFAIQWVWPTVLLVGLAFAPESPRCSKFTDETLISQEPPGYSGNANYD</sequence>
<evidence type="ECO:0000256" key="6">
    <source>
        <dbReference type="SAM" id="Phobius"/>
    </source>
</evidence>
<evidence type="ECO:0000256" key="3">
    <source>
        <dbReference type="ARBA" id="ARBA00022692"/>
    </source>
</evidence>
<feature type="domain" description="Major facilitator superfamily (MFS) profile" evidence="7">
    <location>
        <begin position="60"/>
        <end position="275"/>
    </location>
</feature>
<dbReference type="InterPro" id="IPR036259">
    <property type="entry name" value="MFS_trans_sf"/>
</dbReference>
<comment type="caution">
    <text evidence="8">The sequence shown here is derived from an EMBL/GenBank/DDBJ whole genome shotgun (WGS) entry which is preliminary data.</text>
</comment>
<dbReference type="PANTHER" id="PTHR48022">
    <property type="entry name" value="PLASTIDIC GLUCOSE TRANSPORTER 4"/>
    <property type="match status" value="1"/>
</dbReference>
<proteinExistence type="inferred from homology"/>
<dbReference type="Pfam" id="PF00083">
    <property type="entry name" value="Sugar_tr"/>
    <property type="match status" value="1"/>
</dbReference>
<dbReference type="InterPro" id="IPR020846">
    <property type="entry name" value="MFS_dom"/>
</dbReference>
<organism evidence="8">
    <name type="scientific">Talaromyces marneffei PM1</name>
    <dbReference type="NCBI Taxonomy" id="1077442"/>
    <lineage>
        <taxon>Eukaryota</taxon>
        <taxon>Fungi</taxon>
        <taxon>Dikarya</taxon>
        <taxon>Ascomycota</taxon>
        <taxon>Pezizomycotina</taxon>
        <taxon>Eurotiomycetes</taxon>
        <taxon>Eurotiomycetidae</taxon>
        <taxon>Eurotiales</taxon>
        <taxon>Trichocomaceae</taxon>
        <taxon>Talaromyces</taxon>
        <taxon>Talaromyces sect. Talaromyces</taxon>
    </lineage>
</organism>
<name>A0A093VDG9_TALMA</name>
<gene>
    <name evidence="8" type="ORF">GQ26_0072530</name>
</gene>
<dbReference type="HOGENOM" id="CLU_001265_11_2_1"/>
<reference evidence="8" key="1">
    <citation type="journal article" date="2014" name="PLoS Genet.">
        <title>Signature Gene Expression Reveals Novel Clues to the Molecular Mechanisms of Dimorphic Transition in Penicillium marneffei.</title>
        <authorList>
            <person name="Yang E."/>
            <person name="Wang G."/>
            <person name="Cai J."/>
            <person name="Woo P.C."/>
            <person name="Lau S.K."/>
            <person name="Yuen K.-Y."/>
            <person name="Chow W.-N."/>
            <person name="Lin X."/>
        </authorList>
    </citation>
    <scope>NUCLEOTIDE SEQUENCE [LARGE SCALE GENOMIC DNA]</scope>
    <source>
        <strain evidence="8">PM1</strain>
    </source>
</reference>
<dbReference type="AlphaFoldDB" id="A0A093VDG9"/>
<feature type="transmembrane region" description="Helical" evidence="6">
    <location>
        <begin position="229"/>
        <end position="246"/>
    </location>
</feature>
<dbReference type="eggNOG" id="KOG0254">
    <property type="taxonomic scope" value="Eukaryota"/>
</dbReference>
<accession>A0A093VDG9</accession>
<evidence type="ECO:0000259" key="7">
    <source>
        <dbReference type="PROSITE" id="PS50850"/>
    </source>
</evidence>
<protein>
    <submittedName>
        <fullName evidence="8">General alpha-glucoside permease</fullName>
    </submittedName>
</protein>
<dbReference type="EMBL" id="JPOX01000007">
    <property type="protein sequence ID" value="KFX50572.1"/>
    <property type="molecule type" value="Genomic_DNA"/>
</dbReference>
<evidence type="ECO:0000256" key="1">
    <source>
        <dbReference type="ARBA" id="ARBA00004141"/>
    </source>
</evidence>
<keyword evidence="4 6" id="KW-1133">Transmembrane helix</keyword>
<feature type="transmembrane region" description="Helical" evidence="6">
    <location>
        <begin position="57"/>
        <end position="84"/>
    </location>
</feature>
<dbReference type="InterPro" id="IPR005829">
    <property type="entry name" value="Sugar_transporter_CS"/>
</dbReference>